<evidence type="ECO:0000256" key="1">
    <source>
        <dbReference type="SAM" id="MobiDB-lite"/>
    </source>
</evidence>
<dbReference type="AlphaFoldDB" id="A0A4Y2GH99"/>
<feature type="region of interest" description="Disordered" evidence="1">
    <location>
        <begin position="35"/>
        <end position="66"/>
    </location>
</feature>
<proteinExistence type="predicted"/>
<sequence length="85" mass="9258">MTTRSASTTWRIHFIRIINGDRGGLVVRFRLWGRRAPGSKPDSTEDPPRMGPAARQIIGNGQTPSRSCGVEVWRGGVSSGVVLII</sequence>
<dbReference type="Proteomes" id="UP000499080">
    <property type="component" value="Unassembled WGS sequence"/>
</dbReference>
<accession>A0A4Y2GH99</accession>
<dbReference type="EMBL" id="BGPR01001355">
    <property type="protein sequence ID" value="GBM51918.1"/>
    <property type="molecule type" value="Genomic_DNA"/>
</dbReference>
<evidence type="ECO:0000313" key="2">
    <source>
        <dbReference type="EMBL" id="GBM51918.1"/>
    </source>
</evidence>
<reference evidence="2 3" key="1">
    <citation type="journal article" date="2019" name="Sci. Rep.">
        <title>Orb-weaving spider Araneus ventricosus genome elucidates the spidroin gene catalogue.</title>
        <authorList>
            <person name="Kono N."/>
            <person name="Nakamura H."/>
            <person name="Ohtoshi R."/>
            <person name="Moran D.A.P."/>
            <person name="Shinohara A."/>
            <person name="Yoshida Y."/>
            <person name="Fujiwara M."/>
            <person name="Mori M."/>
            <person name="Tomita M."/>
            <person name="Arakawa K."/>
        </authorList>
    </citation>
    <scope>NUCLEOTIDE SEQUENCE [LARGE SCALE GENOMIC DNA]</scope>
</reference>
<keyword evidence="3" id="KW-1185">Reference proteome</keyword>
<gene>
    <name evidence="2" type="ORF">AVEN_1502_1</name>
</gene>
<comment type="caution">
    <text evidence="2">The sequence shown here is derived from an EMBL/GenBank/DDBJ whole genome shotgun (WGS) entry which is preliminary data.</text>
</comment>
<name>A0A4Y2GH99_ARAVE</name>
<organism evidence="2 3">
    <name type="scientific">Araneus ventricosus</name>
    <name type="common">Orbweaver spider</name>
    <name type="synonym">Epeira ventricosa</name>
    <dbReference type="NCBI Taxonomy" id="182803"/>
    <lineage>
        <taxon>Eukaryota</taxon>
        <taxon>Metazoa</taxon>
        <taxon>Ecdysozoa</taxon>
        <taxon>Arthropoda</taxon>
        <taxon>Chelicerata</taxon>
        <taxon>Arachnida</taxon>
        <taxon>Araneae</taxon>
        <taxon>Araneomorphae</taxon>
        <taxon>Entelegynae</taxon>
        <taxon>Araneoidea</taxon>
        <taxon>Araneidae</taxon>
        <taxon>Araneus</taxon>
    </lineage>
</organism>
<protein>
    <submittedName>
        <fullName evidence="2">Uncharacterized protein</fullName>
    </submittedName>
</protein>
<evidence type="ECO:0000313" key="3">
    <source>
        <dbReference type="Proteomes" id="UP000499080"/>
    </source>
</evidence>